<accession>A0ABV7Z2I4</accession>
<evidence type="ECO:0000313" key="1">
    <source>
        <dbReference type="EMBL" id="MFC3831245.1"/>
    </source>
</evidence>
<evidence type="ECO:0000313" key="2">
    <source>
        <dbReference type="Proteomes" id="UP001595803"/>
    </source>
</evidence>
<protein>
    <submittedName>
        <fullName evidence="1">DUF11 domain-containing protein</fullName>
    </submittedName>
</protein>
<comment type="caution">
    <text evidence="1">The sequence shown here is derived from an EMBL/GenBank/DDBJ whole genome shotgun (WGS) entry which is preliminary data.</text>
</comment>
<keyword evidence="2" id="KW-1185">Reference proteome</keyword>
<organism evidence="1 2">
    <name type="scientific">Deinococcus rufus</name>
    <dbReference type="NCBI Taxonomy" id="2136097"/>
    <lineage>
        <taxon>Bacteria</taxon>
        <taxon>Thermotogati</taxon>
        <taxon>Deinococcota</taxon>
        <taxon>Deinococci</taxon>
        <taxon>Deinococcales</taxon>
        <taxon>Deinococcaceae</taxon>
        <taxon>Deinococcus</taxon>
    </lineage>
</organism>
<reference evidence="2" key="1">
    <citation type="journal article" date="2019" name="Int. J. Syst. Evol. Microbiol.">
        <title>The Global Catalogue of Microorganisms (GCM) 10K type strain sequencing project: providing services to taxonomists for standard genome sequencing and annotation.</title>
        <authorList>
            <consortium name="The Broad Institute Genomics Platform"/>
            <consortium name="The Broad Institute Genome Sequencing Center for Infectious Disease"/>
            <person name="Wu L."/>
            <person name="Ma J."/>
        </authorList>
    </citation>
    <scope>NUCLEOTIDE SEQUENCE [LARGE SCALE GENOMIC DNA]</scope>
    <source>
        <strain evidence="2">CCTCC AB 2017081</strain>
    </source>
</reference>
<gene>
    <name evidence="1" type="ORF">ACFOSB_00005</name>
</gene>
<name>A0ABV7Z2I4_9DEIO</name>
<dbReference type="Proteomes" id="UP001595803">
    <property type="component" value="Unassembled WGS sequence"/>
</dbReference>
<dbReference type="EMBL" id="JBHRZG010000001">
    <property type="protein sequence ID" value="MFC3831245.1"/>
    <property type="molecule type" value="Genomic_DNA"/>
</dbReference>
<sequence length="340" mass="34667">VGVGYHRAPVDVDVTHSQPLGGGTLDPTTTVSARYALNEQVTLGVTDQLNWRTGNTAAITLDSRVGATNYAAAYDLPGSGGQGNRARFGVTTTLPVSDQLSAGLRGSATYDLGAAQGEVGAGADLTYKAEGLTAAAGTDVTAGGKGFGVVLRGGVSGQLSDQLTLTADGLVEFGAGKNGQRAALGYAYRGAAVNSLGSVRYVNGTLAGGAPELSSTLAAEYRQANWAVRGGLDTRTLLNDPGSFTIQGNVGGTYYFTDYFGLGAWGRALVQPSTGQSQYGMGLEASVRALPGTWLTAGYNPVGFSGLGNTYTRQGAYLRLDLTLDETLGGLGSAGQTDRP</sequence>
<proteinExistence type="predicted"/>
<feature type="non-terminal residue" evidence="1">
    <location>
        <position position="1"/>
    </location>
</feature>